<evidence type="ECO:0000313" key="3">
    <source>
        <dbReference type="EMBL" id="SCF23584.1"/>
    </source>
</evidence>
<dbReference type="Pfam" id="PF11716">
    <property type="entry name" value="MDMPI_N"/>
    <property type="match status" value="1"/>
</dbReference>
<protein>
    <submittedName>
        <fullName evidence="3">TIGR03083 family protein</fullName>
    </submittedName>
</protein>
<dbReference type="NCBIfam" id="TIGR03083">
    <property type="entry name" value="maleylpyruvate isomerase family mycothiol-dependent enzyme"/>
    <property type="match status" value="1"/>
</dbReference>
<evidence type="ECO:0000259" key="1">
    <source>
        <dbReference type="Pfam" id="PF07398"/>
    </source>
</evidence>
<gene>
    <name evidence="3" type="ORF">GA0074696_3647</name>
</gene>
<dbReference type="AlphaFoldDB" id="A0A1C4YSE6"/>
<reference evidence="3 4" key="1">
    <citation type="submission" date="2016-06" db="EMBL/GenBank/DDBJ databases">
        <authorList>
            <person name="Kjaerup R.B."/>
            <person name="Dalgaard T.S."/>
            <person name="Juul-Madsen H.R."/>
        </authorList>
    </citation>
    <scope>NUCLEOTIDE SEQUENCE [LARGE SCALE GENOMIC DNA]</scope>
    <source>
        <strain evidence="3 4">DSM 43821</strain>
    </source>
</reference>
<accession>A0A1C4YSE6</accession>
<feature type="domain" description="Mycothiol-dependent maleylpyruvate isomerase metal-binding" evidence="2">
    <location>
        <begin position="44"/>
        <end position="172"/>
    </location>
</feature>
<dbReference type="GO" id="GO:0005886">
    <property type="term" value="C:plasma membrane"/>
    <property type="evidence" value="ECO:0007669"/>
    <property type="project" value="TreeGrafter"/>
</dbReference>
<dbReference type="EMBL" id="LT607410">
    <property type="protein sequence ID" value="SCF23584.1"/>
    <property type="molecule type" value="Genomic_DNA"/>
</dbReference>
<name>A0A1C4YSE6_9ACTN</name>
<dbReference type="Pfam" id="PF07398">
    <property type="entry name" value="MDMPI_C"/>
    <property type="match status" value="1"/>
</dbReference>
<dbReference type="SUPFAM" id="SSF109854">
    <property type="entry name" value="DinB/YfiT-like putative metalloenzymes"/>
    <property type="match status" value="1"/>
</dbReference>
<dbReference type="PANTHER" id="PTHR40758">
    <property type="entry name" value="CONSERVED PROTEIN"/>
    <property type="match status" value="1"/>
</dbReference>
<dbReference type="PANTHER" id="PTHR40758:SF1">
    <property type="entry name" value="CONSERVED PROTEIN"/>
    <property type="match status" value="1"/>
</dbReference>
<proteinExistence type="predicted"/>
<dbReference type="InterPro" id="IPR017517">
    <property type="entry name" value="Maleyloyr_isom"/>
</dbReference>
<dbReference type="InterPro" id="IPR034660">
    <property type="entry name" value="DinB/YfiT-like"/>
</dbReference>
<dbReference type="InterPro" id="IPR010872">
    <property type="entry name" value="MDMPI_C-term_domain"/>
</dbReference>
<dbReference type="GO" id="GO:0046872">
    <property type="term" value="F:metal ion binding"/>
    <property type="evidence" value="ECO:0007669"/>
    <property type="project" value="InterPro"/>
</dbReference>
<dbReference type="Gene3D" id="1.20.120.450">
    <property type="entry name" value="dinb family like domain"/>
    <property type="match status" value="1"/>
</dbReference>
<organism evidence="3 4">
    <name type="scientific">Micromonospora purpureochromogenes</name>
    <dbReference type="NCBI Taxonomy" id="47872"/>
    <lineage>
        <taxon>Bacteria</taxon>
        <taxon>Bacillati</taxon>
        <taxon>Actinomycetota</taxon>
        <taxon>Actinomycetes</taxon>
        <taxon>Micromonosporales</taxon>
        <taxon>Micromonosporaceae</taxon>
        <taxon>Micromonospora</taxon>
    </lineage>
</organism>
<dbReference type="InterPro" id="IPR024344">
    <property type="entry name" value="MDMPI_metal-binding"/>
</dbReference>
<feature type="domain" description="MDMPI C-terminal" evidence="1">
    <location>
        <begin position="184"/>
        <end position="281"/>
    </location>
</feature>
<evidence type="ECO:0000259" key="2">
    <source>
        <dbReference type="Pfam" id="PF11716"/>
    </source>
</evidence>
<dbReference type="Proteomes" id="UP000198228">
    <property type="component" value="Chromosome I"/>
</dbReference>
<evidence type="ECO:0000313" key="4">
    <source>
        <dbReference type="Proteomes" id="UP000198228"/>
    </source>
</evidence>
<sequence>MGRRATDFPRGPAAGGGEIRCRLSEGGWYKAAVEKTLEFADLLRLMDERSTAFRAAVAAAPSLDVRVPTCPEWTLFDLVQHLGEGRRKWAAIVAAGPADAPPAMSAPVAPREREALLAWFAASTGELLDALREAGPDRGCWTWWGDSQSPQTTGAVARHQLQQVAVHTYDAQVAVGAPQPLPDEVALDGVDEFLTTCVATTAAWPHKPAVIDYHATEGRSWRLWFSADGARTARLPTPVAGEGPEVAYVSARGTANELVMFCYGRIPMDSLRLDGDRRVFEQLIAWEPEE</sequence>